<proteinExistence type="predicted"/>
<feature type="compositionally biased region" description="Basic and acidic residues" evidence="1">
    <location>
        <begin position="267"/>
        <end position="276"/>
    </location>
</feature>
<evidence type="ECO:0000256" key="1">
    <source>
        <dbReference type="SAM" id="MobiDB-lite"/>
    </source>
</evidence>
<protein>
    <recommendedName>
        <fullName evidence="4">Smr domain-containing protein</fullName>
    </recommendedName>
</protein>
<evidence type="ECO:0000313" key="2">
    <source>
        <dbReference type="EMBL" id="GBG84863.1"/>
    </source>
</evidence>
<dbReference type="Gramene" id="GBG84863">
    <property type="protein sequence ID" value="GBG84863"/>
    <property type="gene ID" value="CBR_g39239"/>
</dbReference>
<name>A0A388LRL4_CHABU</name>
<keyword evidence="3" id="KW-1185">Reference proteome</keyword>
<comment type="caution">
    <text evidence="2">The sequence shown here is derived from an EMBL/GenBank/DDBJ whole genome shotgun (WGS) entry which is preliminary data.</text>
</comment>
<dbReference type="EMBL" id="BFEA01000494">
    <property type="protein sequence ID" value="GBG84863.1"/>
    <property type="molecule type" value="Genomic_DNA"/>
</dbReference>
<gene>
    <name evidence="2" type="ORF">CBR_g39239</name>
</gene>
<dbReference type="AlphaFoldDB" id="A0A388LRL4"/>
<evidence type="ECO:0008006" key="4">
    <source>
        <dbReference type="Google" id="ProtNLM"/>
    </source>
</evidence>
<evidence type="ECO:0000313" key="3">
    <source>
        <dbReference type="Proteomes" id="UP000265515"/>
    </source>
</evidence>
<reference evidence="2 3" key="1">
    <citation type="journal article" date="2018" name="Cell">
        <title>The Chara Genome: Secondary Complexity and Implications for Plant Terrestrialization.</title>
        <authorList>
            <person name="Nishiyama T."/>
            <person name="Sakayama H."/>
            <person name="Vries J.D."/>
            <person name="Buschmann H."/>
            <person name="Saint-Marcoux D."/>
            <person name="Ullrich K.K."/>
            <person name="Haas F.B."/>
            <person name="Vanderstraeten L."/>
            <person name="Becker D."/>
            <person name="Lang D."/>
            <person name="Vosolsobe S."/>
            <person name="Rombauts S."/>
            <person name="Wilhelmsson P.K.I."/>
            <person name="Janitza P."/>
            <person name="Kern R."/>
            <person name="Heyl A."/>
            <person name="Rumpler F."/>
            <person name="Villalobos L.I.A.C."/>
            <person name="Clay J.M."/>
            <person name="Skokan R."/>
            <person name="Toyoda A."/>
            <person name="Suzuki Y."/>
            <person name="Kagoshima H."/>
            <person name="Schijlen E."/>
            <person name="Tajeshwar N."/>
            <person name="Catarino B."/>
            <person name="Hetherington A.J."/>
            <person name="Saltykova A."/>
            <person name="Bonnot C."/>
            <person name="Breuninger H."/>
            <person name="Symeonidi A."/>
            <person name="Radhakrishnan G.V."/>
            <person name="Van Nieuwerburgh F."/>
            <person name="Deforce D."/>
            <person name="Chang C."/>
            <person name="Karol K.G."/>
            <person name="Hedrich R."/>
            <person name="Ulvskov P."/>
            <person name="Glockner G."/>
            <person name="Delwiche C.F."/>
            <person name="Petrasek J."/>
            <person name="Van de Peer Y."/>
            <person name="Friml J."/>
            <person name="Beilby M."/>
            <person name="Dolan L."/>
            <person name="Kohara Y."/>
            <person name="Sugano S."/>
            <person name="Fujiyama A."/>
            <person name="Delaux P.-M."/>
            <person name="Quint M."/>
            <person name="TheiBen G."/>
            <person name="Hagemann M."/>
            <person name="Harholt J."/>
            <person name="Dunand C."/>
            <person name="Zachgo S."/>
            <person name="Langdale J."/>
            <person name="Maumus F."/>
            <person name="Straeten D.V.D."/>
            <person name="Gould S.B."/>
            <person name="Rensing S.A."/>
        </authorList>
    </citation>
    <scope>NUCLEOTIDE SEQUENCE [LARGE SCALE GENOMIC DNA]</scope>
    <source>
        <strain evidence="2 3">S276</strain>
    </source>
</reference>
<dbReference type="InterPro" id="IPR036063">
    <property type="entry name" value="Smr_dom_sf"/>
</dbReference>
<dbReference type="STRING" id="69332.A0A388LRL4"/>
<sequence length="297" mass="31800">MRIRSASADCLGMSNVEVVVGLRVPLKREWKVRPPSSRVAAMPLEATTRATRLWRRRCARIVLKQNVLPMPAVFGAGQIETIEPQKCGTMFVLWVIDAEARAAVLSVLKMLKRQFAEGKKITEDLVIITGKGTRSEVPGVSVVKQEVAHLLNDELRMLVTQQGARHISEAQDGQTTIDTDLLPTSAAAAASAAAASAASAAAADPEHTAVKTRRSGVAFADDGGSSLAAASTCAGTDFDPAAVPVEASETAKDAGSAAEPARARGQFRRDPRKDKNLGRIFIPRQALIQWLTKRTKQ</sequence>
<dbReference type="Proteomes" id="UP000265515">
    <property type="component" value="Unassembled WGS sequence"/>
</dbReference>
<organism evidence="2 3">
    <name type="scientific">Chara braunii</name>
    <name type="common">Braun's stonewort</name>
    <dbReference type="NCBI Taxonomy" id="69332"/>
    <lineage>
        <taxon>Eukaryota</taxon>
        <taxon>Viridiplantae</taxon>
        <taxon>Streptophyta</taxon>
        <taxon>Charophyceae</taxon>
        <taxon>Charales</taxon>
        <taxon>Characeae</taxon>
        <taxon>Chara</taxon>
    </lineage>
</organism>
<accession>A0A388LRL4</accession>
<dbReference type="Gene3D" id="3.30.1370.110">
    <property type="match status" value="1"/>
</dbReference>
<feature type="region of interest" description="Disordered" evidence="1">
    <location>
        <begin position="246"/>
        <end position="276"/>
    </location>
</feature>